<sequence>MAWLFRERELEAYRYSHRSTGYVPAYEDRRSRRSRPPVWDDPRRASYTTTYGTYIYPPGGSACGYGPPTPAADRASACSCSCGGRRKSPWTCRRTSLSTDASPAASRTVIDVVDRTGGPLSLRHGGQFPVSLSKHATVDDIISMLAPDRRRHKVVVKWRDGEYEDLDEMIQVDEIRRYATRLDVRERKRVRWV</sequence>
<name>A0A0L0N1N0_TOLOC</name>
<reference evidence="1 2" key="1">
    <citation type="journal article" date="2015" name="BMC Genomics">
        <title>The genome of the truffle-parasite Tolypocladium ophioglossoides and the evolution of antifungal peptaibiotics.</title>
        <authorList>
            <person name="Quandt C.A."/>
            <person name="Bushley K.E."/>
            <person name="Spatafora J.W."/>
        </authorList>
    </citation>
    <scope>NUCLEOTIDE SEQUENCE [LARGE SCALE GENOMIC DNA]</scope>
    <source>
        <strain evidence="1 2">CBS 100239</strain>
    </source>
</reference>
<dbReference type="EMBL" id="LFRF01000033">
    <property type="protein sequence ID" value="KND87715.1"/>
    <property type="molecule type" value="Genomic_DNA"/>
</dbReference>
<gene>
    <name evidence="1" type="ORF">TOPH_07669</name>
</gene>
<dbReference type="Proteomes" id="UP000036947">
    <property type="component" value="Unassembled WGS sequence"/>
</dbReference>
<keyword evidence="2" id="KW-1185">Reference proteome</keyword>
<organism evidence="1 2">
    <name type="scientific">Tolypocladium ophioglossoides (strain CBS 100239)</name>
    <name type="common">Snaketongue truffleclub</name>
    <name type="synonym">Elaphocordyceps ophioglossoides</name>
    <dbReference type="NCBI Taxonomy" id="1163406"/>
    <lineage>
        <taxon>Eukaryota</taxon>
        <taxon>Fungi</taxon>
        <taxon>Dikarya</taxon>
        <taxon>Ascomycota</taxon>
        <taxon>Pezizomycotina</taxon>
        <taxon>Sordariomycetes</taxon>
        <taxon>Hypocreomycetidae</taxon>
        <taxon>Hypocreales</taxon>
        <taxon>Ophiocordycipitaceae</taxon>
        <taxon>Tolypocladium</taxon>
    </lineage>
</organism>
<accession>A0A0L0N1N0</accession>
<dbReference type="OrthoDB" id="18139at2759"/>
<protein>
    <submittedName>
        <fullName evidence="1">Uncharacterized protein</fullName>
    </submittedName>
</protein>
<proteinExistence type="predicted"/>
<comment type="caution">
    <text evidence="1">The sequence shown here is derived from an EMBL/GenBank/DDBJ whole genome shotgun (WGS) entry which is preliminary data.</text>
</comment>
<dbReference type="AlphaFoldDB" id="A0A0L0N1N0"/>
<evidence type="ECO:0000313" key="1">
    <source>
        <dbReference type="EMBL" id="KND87715.1"/>
    </source>
</evidence>
<evidence type="ECO:0000313" key="2">
    <source>
        <dbReference type="Proteomes" id="UP000036947"/>
    </source>
</evidence>